<organism evidence="1 2">
    <name type="scientific">Streptococcus mitis</name>
    <dbReference type="NCBI Taxonomy" id="28037"/>
    <lineage>
        <taxon>Bacteria</taxon>
        <taxon>Bacillati</taxon>
        <taxon>Bacillota</taxon>
        <taxon>Bacilli</taxon>
        <taxon>Lactobacillales</taxon>
        <taxon>Streptococcaceae</taxon>
        <taxon>Streptococcus</taxon>
        <taxon>Streptococcus mitis group</taxon>
    </lineage>
</organism>
<reference evidence="1 2" key="1">
    <citation type="journal article" date="2016" name="Eur. J. Clin. Microbiol. Infect. Dis.">
        <title>Whole genome sequencing as a tool for phylogenetic analysis of clinical strains of Mitis group streptococci.</title>
        <authorList>
            <person name="Rasmussen L.H."/>
            <person name="Dargis R."/>
            <person name="Hojholt K."/>
            <person name="Christensen J.J."/>
            <person name="Skovgaard O."/>
            <person name="Justesen U.S."/>
            <person name="Rosenvinge F.S."/>
            <person name="Moser C."/>
            <person name="Lukjancenko O."/>
            <person name="Rasmussen S."/>
            <person name="Nielsen X.C."/>
        </authorList>
    </citation>
    <scope>NUCLEOTIDE SEQUENCE [LARGE SCALE GENOMIC DNA]</scope>
    <source>
        <strain evidence="1 2">RH_17439_08</strain>
    </source>
</reference>
<proteinExistence type="predicted"/>
<dbReference type="Proteomes" id="UP000193367">
    <property type="component" value="Unassembled WGS sequence"/>
</dbReference>
<dbReference type="RefSeq" id="WP_084864932.1">
    <property type="nucleotide sequence ID" value="NZ_NCVH01000031.1"/>
</dbReference>
<sequence>MTVTTGKMDTNKITAGDIKAVNLLKYLKKKEEIKEKEKILRIPILPTEIAEMLEEAKKDGMSLVDAIVCCHLDLADFFDKEGQEAFARAWLDGYMTGEDFDD</sequence>
<gene>
    <name evidence="1" type="ORF">B7698_05740</name>
</gene>
<dbReference type="EMBL" id="NCVH01000031">
    <property type="protein sequence ID" value="ORO94746.1"/>
    <property type="molecule type" value="Genomic_DNA"/>
</dbReference>
<dbReference type="AlphaFoldDB" id="A0A1X1K5L6"/>
<name>A0A1X1K5L6_STRMT</name>
<evidence type="ECO:0000313" key="1">
    <source>
        <dbReference type="EMBL" id="ORO94746.1"/>
    </source>
</evidence>
<comment type="caution">
    <text evidence="1">The sequence shown here is derived from an EMBL/GenBank/DDBJ whole genome shotgun (WGS) entry which is preliminary data.</text>
</comment>
<accession>A0A1X1K5L6</accession>
<evidence type="ECO:0000313" key="2">
    <source>
        <dbReference type="Proteomes" id="UP000193367"/>
    </source>
</evidence>
<protein>
    <recommendedName>
        <fullName evidence="3">Phage protein</fullName>
    </recommendedName>
</protein>
<evidence type="ECO:0008006" key="3">
    <source>
        <dbReference type="Google" id="ProtNLM"/>
    </source>
</evidence>